<gene>
    <name evidence="2" type="ORF">NM203_10555</name>
</gene>
<reference evidence="2 3" key="1">
    <citation type="submission" date="2022-06" db="EMBL/GenBank/DDBJ databases">
        <title>Mycolicibacterium sp. CAU 1645 isolated from seawater.</title>
        <authorList>
            <person name="Kim W."/>
        </authorList>
    </citation>
    <scope>NUCLEOTIDE SEQUENCE [LARGE SCALE GENOMIC DNA]</scope>
    <source>
        <strain evidence="2 3">CAU 1645</strain>
    </source>
</reference>
<protein>
    <submittedName>
        <fullName evidence="2">DUF4190 domain-containing protein</fullName>
    </submittedName>
</protein>
<dbReference type="Proteomes" id="UP001651690">
    <property type="component" value="Unassembled WGS sequence"/>
</dbReference>
<sequence length="149" mass="15543">MTQYYGGPPPHPQPLSAPMAPRRKNWIGTTALVVAVGGLAICWSVLGGVLLGAVGIVMGLVGRGRVARAEADNRTVATSGIALGVLAVVVSLALIPAWVRFAREVEMPAYLDCAAKTSDQEGARRCMDDLQERIDELFGATTSPTPGSA</sequence>
<dbReference type="EMBL" id="JANDBD010000004">
    <property type="protein sequence ID" value="MCP9272621.1"/>
    <property type="molecule type" value="Genomic_DNA"/>
</dbReference>
<name>A0ABT1M0D9_9MYCO</name>
<feature type="transmembrane region" description="Helical" evidence="1">
    <location>
        <begin position="32"/>
        <end position="61"/>
    </location>
</feature>
<comment type="caution">
    <text evidence="2">The sequence shown here is derived from an EMBL/GenBank/DDBJ whole genome shotgun (WGS) entry which is preliminary data.</text>
</comment>
<keyword evidence="1" id="KW-1133">Transmembrane helix</keyword>
<evidence type="ECO:0000313" key="2">
    <source>
        <dbReference type="EMBL" id="MCP9272621.1"/>
    </source>
</evidence>
<feature type="transmembrane region" description="Helical" evidence="1">
    <location>
        <begin position="81"/>
        <end position="99"/>
    </location>
</feature>
<proteinExistence type="predicted"/>
<accession>A0ABT1M0D9</accession>
<keyword evidence="1" id="KW-0472">Membrane</keyword>
<organism evidence="2 3">
    <name type="scientific">Mycolicibacterium arenosum</name>
    <dbReference type="NCBI Taxonomy" id="2952157"/>
    <lineage>
        <taxon>Bacteria</taxon>
        <taxon>Bacillati</taxon>
        <taxon>Actinomycetota</taxon>
        <taxon>Actinomycetes</taxon>
        <taxon>Mycobacteriales</taxon>
        <taxon>Mycobacteriaceae</taxon>
        <taxon>Mycolicibacterium</taxon>
    </lineage>
</organism>
<dbReference type="RefSeq" id="WP_255059837.1">
    <property type="nucleotide sequence ID" value="NZ_JANDBD010000004.1"/>
</dbReference>
<keyword evidence="3" id="KW-1185">Reference proteome</keyword>
<evidence type="ECO:0000313" key="3">
    <source>
        <dbReference type="Proteomes" id="UP001651690"/>
    </source>
</evidence>
<evidence type="ECO:0000256" key="1">
    <source>
        <dbReference type="SAM" id="Phobius"/>
    </source>
</evidence>
<keyword evidence="1" id="KW-0812">Transmembrane</keyword>